<feature type="region of interest" description="Disordered" evidence="2">
    <location>
        <begin position="306"/>
        <end position="326"/>
    </location>
</feature>
<dbReference type="Pfam" id="PF00990">
    <property type="entry name" value="GGDEF"/>
    <property type="match status" value="1"/>
</dbReference>
<dbReference type="EMBL" id="CP060719">
    <property type="protein sequence ID" value="QNN71287.1"/>
    <property type="molecule type" value="Genomic_DNA"/>
</dbReference>
<dbReference type="Gene3D" id="3.30.70.270">
    <property type="match status" value="1"/>
</dbReference>
<dbReference type="GO" id="GO:0006355">
    <property type="term" value="P:regulation of DNA-templated transcription"/>
    <property type="evidence" value="ECO:0007669"/>
    <property type="project" value="InterPro"/>
</dbReference>
<keyword evidence="6" id="KW-1185">Reference proteome</keyword>
<name>A0A7G9STW2_9GAMM</name>
<evidence type="ECO:0000313" key="5">
    <source>
        <dbReference type="EMBL" id="QNN71287.1"/>
    </source>
</evidence>
<dbReference type="GO" id="GO:0003824">
    <property type="term" value="F:catalytic activity"/>
    <property type="evidence" value="ECO:0007669"/>
    <property type="project" value="UniProtKB-ARBA"/>
</dbReference>
<organism evidence="5 6">
    <name type="scientific">Thermomonas carbonis</name>
    <dbReference type="NCBI Taxonomy" id="1463158"/>
    <lineage>
        <taxon>Bacteria</taxon>
        <taxon>Pseudomonadati</taxon>
        <taxon>Pseudomonadota</taxon>
        <taxon>Gammaproteobacteria</taxon>
        <taxon>Lysobacterales</taxon>
        <taxon>Lysobacteraceae</taxon>
        <taxon>Thermomonas</taxon>
    </lineage>
</organism>
<feature type="domain" description="PAS" evidence="3">
    <location>
        <begin position="11"/>
        <end position="64"/>
    </location>
</feature>
<dbReference type="Pfam" id="PF00989">
    <property type="entry name" value="PAS"/>
    <property type="match status" value="1"/>
</dbReference>
<evidence type="ECO:0000256" key="1">
    <source>
        <dbReference type="ARBA" id="ARBA00001946"/>
    </source>
</evidence>
<dbReference type="InterPro" id="IPR029787">
    <property type="entry name" value="Nucleotide_cyclase"/>
</dbReference>
<dbReference type="SUPFAM" id="SSF55073">
    <property type="entry name" value="Nucleotide cyclase"/>
    <property type="match status" value="1"/>
</dbReference>
<accession>A0A7G9STW2</accession>
<dbReference type="CDD" id="cd01949">
    <property type="entry name" value="GGDEF"/>
    <property type="match status" value="1"/>
</dbReference>
<dbReference type="Proteomes" id="UP000515804">
    <property type="component" value="Chromosome"/>
</dbReference>
<dbReference type="SMART" id="SM00091">
    <property type="entry name" value="PAS"/>
    <property type="match status" value="1"/>
</dbReference>
<dbReference type="SUPFAM" id="SSF55785">
    <property type="entry name" value="PYP-like sensor domain (PAS domain)"/>
    <property type="match status" value="1"/>
</dbReference>
<feature type="domain" description="GGDEF" evidence="4">
    <location>
        <begin position="167"/>
        <end position="300"/>
    </location>
</feature>
<dbReference type="PANTHER" id="PTHR44757:SF4">
    <property type="entry name" value="DIGUANYLATE CYCLASE DGCE-RELATED"/>
    <property type="match status" value="1"/>
</dbReference>
<dbReference type="InterPro" id="IPR052155">
    <property type="entry name" value="Biofilm_reg_signaling"/>
</dbReference>
<dbReference type="NCBIfam" id="TIGR00254">
    <property type="entry name" value="GGDEF"/>
    <property type="match status" value="1"/>
</dbReference>
<evidence type="ECO:0000256" key="2">
    <source>
        <dbReference type="SAM" id="MobiDB-lite"/>
    </source>
</evidence>
<dbReference type="PANTHER" id="PTHR44757">
    <property type="entry name" value="DIGUANYLATE CYCLASE DGCP"/>
    <property type="match status" value="1"/>
</dbReference>
<sequence>MRAELHACRESHERNHSALCAIADGIAIVDTKGRVTCLNPVASHLTGWKEDACLGRKLSHVVEFTDHQGRSIDVLSEGFSSDLDAIVSLVRRDGHVILVDGAVAPVHARDKRPLGAVVTFRNVTAATRLTRELAYHANHDALTGLHNRRAFRAQLQRAIGHARESGSSNALLYLDLDRFKAVNDRGGHRAGDELLRQLAVLLRKQLREHDTVARLGGDEFAVLLENAAPADASNVAEKIRSAVMDFAFVWNGTEFRIGASIGLVEFDNGERSVERLLAIADSMCYAAKDGGRNRVMVHGAADRRILSPGHDVSHRPGARRDQDATF</sequence>
<dbReference type="KEGG" id="tcn:H9L16_06965"/>
<dbReference type="InterPro" id="IPR013767">
    <property type="entry name" value="PAS_fold"/>
</dbReference>
<gene>
    <name evidence="5" type="ORF">H9L16_06965</name>
</gene>
<evidence type="ECO:0000259" key="3">
    <source>
        <dbReference type="PROSITE" id="PS50112"/>
    </source>
</evidence>
<evidence type="ECO:0000313" key="6">
    <source>
        <dbReference type="Proteomes" id="UP000515804"/>
    </source>
</evidence>
<dbReference type="InterPro" id="IPR000160">
    <property type="entry name" value="GGDEF_dom"/>
</dbReference>
<dbReference type="SMART" id="SM00267">
    <property type="entry name" value="GGDEF"/>
    <property type="match status" value="1"/>
</dbReference>
<comment type="cofactor">
    <cofactor evidence="1">
        <name>Mg(2+)</name>
        <dbReference type="ChEBI" id="CHEBI:18420"/>
    </cofactor>
</comment>
<dbReference type="CDD" id="cd00130">
    <property type="entry name" value="PAS"/>
    <property type="match status" value="1"/>
</dbReference>
<dbReference type="InterPro" id="IPR035965">
    <property type="entry name" value="PAS-like_dom_sf"/>
</dbReference>
<dbReference type="InterPro" id="IPR000014">
    <property type="entry name" value="PAS"/>
</dbReference>
<dbReference type="AlphaFoldDB" id="A0A7G9STW2"/>
<dbReference type="PROSITE" id="PS50887">
    <property type="entry name" value="GGDEF"/>
    <property type="match status" value="1"/>
</dbReference>
<evidence type="ECO:0000259" key="4">
    <source>
        <dbReference type="PROSITE" id="PS50887"/>
    </source>
</evidence>
<protein>
    <submittedName>
        <fullName evidence="5">Diguanylate cyclase</fullName>
    </submittedName>
</protein>
<dbReference type="Gene3D" id="3.30.450.20">
    <property type="entry name" value="PAS domain"/>
    <property type="match status" value="1"/>
</dbReference>
<proteinExistence type="predicted"/>
<dbReference type="InterPro" id="IPR043128">
    <property type="entry name" value="Rev_trsase/Diguanyl_cyclase"/>
</dbReference>
<dbReference type="RefSeq" id="WP_187553800.1">
    <property type="nucleotide sequence ID" value="NZ_BMZL01000002.1"/>
</dbReference>
<reference evidence="5 6" key="1">
    <citation type="submission" date="2020-08" db="EMBL/GenBank/DDBJ databases">
        <title>Genome sequence of Thermomonas carbonis KCTC 42013T.</title>
        <authorList>
            <person name="Hyun D.-W."/>
            <person name="Bae J.-W."/>
        </authorList>
    </citation>
    <scope>NUCLEOTIDE SEQUENCE [LARGE SCALE GENOMIC DNA]</scope>
    <source>
        <strain evidence="5 6">KCTC 42013</strain>
    </source>
</reference>
<dbReference type="NCBIfam" id="TIGR00229">
    <property type="entry name" value="sensory_box"/>
    <property type="match status" value="1"/>
</dbReference>
<dbReference type="FunFam" id="3.30.70.270:FF:000001">
    <property type="entry name" value="Diguanylate cyclase domain protein"/>
    <property type="match status" value="1"/>
</dbReference>
<dbReference type="PROSITE" id="PS50112">
    <property type="entry name" value="PAS"/>
    <property type="match status" value="1"/>
</dbReference>